<reference evidence="3 4" key="1">
    <citation type="submission" date="2020-08" db="EMBL/GenBank/DDBJ databases">
        <title>Oceanospirillum sp. nov. isolated from marine sediment.</title>
        <authorList>
            <person name="Ji X."/>
        </authorList>
    </citation>
    <scope>NUCLEOTIDE SEQUENCE [LARGE SCALE GENOMIC DNA]</scope>
    <source>
        <strain evidence="3 4">D5</strain>
    </source>
</reference>
<dbReference type="GO" id="GO:0016020">
    <property type="term" value="C:membrane"/>
    <property type="evidence" value="ECO:0007669"/>
    <property type="project" value="TreeGrafter"/>
</dbReference>
<proteinExistence type="predicted"/>
<dbReference type="EMBL" id="JACJFM010000003">
    <property type="protein sequence ID" value="MBB1485597.1"/>
    <property type="molecule type" value="Genomic_DNA"/>
</dbReference>
<evidence type="ECO:0000259" key="2">
    <source>
        <dbReference type="Pfam" id="PF12697"/>
    </source>
</evidence>
<comment type="caution">
    <text evidence="3">The sequence shown here is derived from an EMBL/GenBank/DDBJ whole genome shotgun (WGS) entry which is preliminary data.</text>
</comment>
<gene>
    <name evidence="3" type="ORF">H4O21_03110</name>
</gene>
<dbReference type="Proteomes" id="UP000565262">
    <property type="component" value="Unassembled WGS sequence"/>
</dbReference>
<accession>A0A839IMA1</accession>
<name>A0A839IMA1_9GAMM</name>
<keyword evidence="1 3" id="KW-0378">Hydrolase</keyword>
<dbReference type="RefSeq" id="WP_182807388.1">
    <property type="nucleotide sequence ID" value="NZ_JACJFM010000003.1"/>
</dbReference>
<dbReference type="AlphaFoldDB" id="A0A839IMA1"/>
<dbReference type="GO" id="GO:0016787">
    <property type="term" value="F:hydrolase activity"/>
    <property type="evidence" value="ECO:0007669"/>
    <property type="project" value="UniProtKB-KW"/>
</dbReference>
<feature type="domain" description="AB hydrolase-1" evidence="2">
    <location>
        <begin position="11"/>
        <end position="254"/>
    </location>
</feature>
<dbReference type="PANTHER" id="PTHR43798:SF31">
    <property type="entry name" value="AB HYDROLASE SUPERFAMILY PROTEIN YCLE"/>
    <property type="match status" value="1"/>
</dbReference>
<dbReference type="InterPro" id="IPR000073">
    <property type="entry name" value="AB_hydrolase_1"/>
</dbReference>
<evidence type="ECO:0000313" key="4">
    <source>
        <dbReference type="Proteomes" id="UP000565262"/>
    </source>
</evidence>
<sequence>MSDLSYTEKPLVLLHGWGATPAIWQPLVEALHRRCPELEVMTLPWPGYLSGQEDTGPEALETADSLQQLADAMLPELPRNAHWLGWSLGGNLALWLADYLSRTSSEQTHTGELIMLGSNACFAQREHWPHALDADVLGQFRQGFDLQPEKTLKRFHSLQMQGEADLRACKRAFTTLLGKDMPADNITLAAGLTWLAELDLTRVAERHSGRLHWLLGEHDPLVPVQVAEYLPGQVEVLPDCGHLPMLTETERLAEQLLNILKVAS</sequence>
<dbReference type="InterPro" id="IPR029058">
    <property type="entry name" value="AB_hydrolase_fold"/>
</dbReference>
<dbReference type="PANTHER" id="PTHR43798">
    <property type="entry name" value="MONOACYLGLYCEROL LIPASE"/>
    <property type="match status" value="1"/>
</dbReference>
<keyword evidence="4" id="KW-1185">Reference proteome</keyword>
<dbReference type="SUPFAM" id="SSF53474">
    <property type="entry name" value="alpha/beta-Hydrolases"/>
    <property type="match status" value="1"/>
</dbReference>
<protein>
    <submittedName>
        <fullName evidence="3">Alpha/beta fold hydrolase</fullName>
    </submittedName>
</protein>
<dbReference type="Gene3D" id="3.40.50.1820">
    <property type="entry name" value="alpha/beta hydrolase"/>
    <property type="match status" value="1"/>
</dbReference>
<dbReference type="Pfam" id="PF12697">
    <property type="entry name" value="Abhydrolase_6"/>
    <property type="match status" value="1"/>
</dbReference>
<dbReference type="InterPro" id="IPR050266">
    <property type="entry name" value="AB_hydrolase_sf"/>
</dbReference>
<organism evidence="3 4">
    <name type="scientific">Oceanospirillum sediminis</name>
    <dbReference type="NCBI Taxonomy" id="2760088"/>
    <lineage>
        <taxon>Bacteria</taxon>
        <taxon>Pseudomonadati</taxon>
        <taxon>Pseudomonadota</taxon>
        <taxon>Gammaproteobacteria</taxon>
        <taxon>Oceanospirillales</taxon>
        <taxon>Oceanospirillaceae</taxon>
        <taxon>Oceanospirillum</taxon>
    </lineage>
</organism>
<evidence type="ECO:0000256" key="1">
    <source>
        <dbReference type="ARBA" id="ARBA00022801"/>
    </source>
</evidence>
<evidence type="ECO:0000313" key="3">
    <source>
        <dbReference type="EMBL" id="MBB1485597.1"/>
    </source>
</evidence>